<dbReference type="HOGENOM" id="CLU_3299561_0_0_1"/>
<reference evidence="2" key="1">
    <citation type="journal article" date="2012" name="BMC Genomics">
        <title>Genome sequence of the necrotrophic fungus Penicillium digitatum, the main postharvest pathogen of citrus.</title>
        <authorList>
            <person name="Marcet-Houben M."/>
            <person name="Ballester A.-R."/>
            <person name="de la Fuente B."/>
            <person name="Harries E."/>
            <person name="Marcos J.F."/>
            <person name="Gonzalez-Candelas L."/>
            <person name="Gabaldon T."/>
        </authorList>
    </citation>
    <scope>NUCLEOTIDE SEQUENCE [LARGE SCALE GENOMIC DNA]</scope>
    <source>
        <strain evidence="2">Pd1 / CECT 20795</strain>
    </source>
</reference>
<dbReference type="AlphaFoldDB" id="K9FYD5"/>
<organism evidence="1 2">
    <name type="scientific">Penicillium digitatum (strain Pd1 / CECT 20795)</name>
    <name type="common">Green mold</name>
    <dbReference type="NCBI Taxonomy" id="1170230"/>
    <lineage>
        <taxon>Eukaryota</taxon>
        <taxon>Fungi</taxon>
        <taxon>Dikarya</taxon>
        <taxon>Ascomycota</taxon>
        <taxon>Pezizomycotina</taxon>
        <taxon>Eurotiomycetes</taxon>
        <taxon>Eurotiomycetidae</taxon>
        <taxon>Eurotiales</taxon>
        <taxon>Aspergillaceae</taxon>
        <taxon>Penicillium</taxon>
    </lineage>
</organism>
<protein>
    <submittedName>
        <fullName evidence="1">Uncharacterized protein</fullName>
    </submittedName>
</protein>
<proteinExistence type="predicted"/>
<evidence type="ECO:0000313" key="1">
    <source>
        <dbReference type="EMBL" id="EKV14104.1"/>
    </source>
</evidence>
<evidence type="ECO:0000313" key="2">
    <source>
        <dbReference type="Proteomes" id="UP000009886"/>
    </source>
</evidence>
<dbReference type="KEGG" id="pdp:PDIP_45400"/>
<dbReference type="VEuPathDB" id="FungiDB:PDIP_45400"/>
<sequence>MQPLKPTHSEISSYQRQRSGFESRDLGVFGIHMTRRVKLT</sequence>
<dbReference type="EMBL" id="AKCU01000314">
    <property type="protein sequence ID" value="EKV14104.1"/>
    <property type="molecule type" value="Genomic_DNA"/>
</dbReference>
<accession>K9FYD5</accession>
<name>K9FYD5_PEND1</name>
<gene>
    <name evidence="1" type="ORF">PDIP_45400</name>
</gene>
<comment type="caution">
    <text evidence="1">The sequence shown here is derived from an EMBL/GenBank/DDBJ whole genome shotgun (WGS) entry which is preliminary data.</text>
</comment>
<dbReference type="Proteomes" id="UP000009886">
    <property type="component" value="Unassembled WGS sequence"/>
</dbReference>